<feature type="domain" description="SURP motif" evidence="8">
    <location>
        <begin position="234"/>
        <end position="276"/>
    </location>
</feature>
<dbReference type="SMART" id="SM01141">
    <property type="entry name" value="DRY_EERY"/>
    <property type="match status" value="1"/>
</dbReference>
<keyword evidence="3" id="KW-0694">RNA-binding</keyword>
<dbReference type="GO" id="GO:0008380">
    <property type="term" value="P:RNA splicing"/>
    <property type="evidence" value="ECO:0007669"/>
    <property type="project" value="UniProtKB-KW"/>
</dbReference>
<dbReference type="InterPro" id="IPR035967">
    <property type="entry name" value="SWAP/Surp_sf"/>
</dbReference>
<gene>
    <name evidence="9" type="ORF">MONBRDRAFT_7903</name>
</gene>
<dbReference type="GO" id="GO:0006397">
    <property type="term" value="P:mRNA processing"/>
    <property type="evidence" value="ECO:0007669"/>
    <property type="project" value="UniProtKB-KW"/>
</dbReference>
<dbReference type="AlphaFoldDB" id="A9UYF2"/>
<dbReference type="InParanoid" id="A9UYF2"/>
<dbReference type="KEGG" id="mbr:MONBRDRAFT_7903"/>
<accession>A9UYF2</accession>
<evidence type="ECO:0000256" key="4">
    <source>
        <dbReference type="ARBA" id="ARBA00023015"/>
    </source>
</evidence>
<reference evidence="9 10" key="1">
    <citation type="journal article" date="2008" name="Nature">
        <title>The genome of the choanoflagellate Monosiga brevicollis and the origin of metazoans.</title>
        <authorList>
            <consortium name="JGI Sequencing"/>
            <person name="King N."/>
            <person name="Westbrook M.J."/>
            <person name="Young S.L."/>
            <person name="Kuo A."/>
            <person name="Abedin M."/>
            <person name="Chapman J."/>
            <person name="Fairclough S."/>
            <person name="Hellsten U."/>
            <person name="Isogai Y."/>
            <person name="Letunic I."/>
            <person name="Marr M."/>
            <person name="Pincus D."/>
            <person name="Putnam N."/>
            <person name="Rokas A."/>
            <person name="Wright K.J."/>
            <person name="Zuzow R."/>
            <person name="Dirks W."/>
            <person name="Good M."/>
            <person name="Goodstein D."/>
            <person name="Lemons D."/>
            <person name="Li W."/>
            <person name="Lyons J.B."/>
            <person name="Morris A."/>
            <person name="Nichols S."/>
            <person name="Richter D.J."/>
            <person name="Salamov A."/>
            <person name="Bork P."/>
            <person name="Lim W.A."/>
            <person name="Manning G."/>
            <person name="Miller W.T."/>
            <person name="McGinnis W."/>
            <person name="Shapiro H."/>
            <person name="Tjian R."/>
            <person name="Grigoriev I.V."/>
            <person name="Rokhsar D."/>
        </authorList>
    </citation>
    <scope>NUCLEOTIDE SEQUENCE [LARGE SCALE GENOMIC DNA]</scope>
    <source>
        <strain evidence="10">MX1 / ATCC 50154</strain>
    </source>
</reference>
<dbReference type="InterPro" id="IPR040397">
    <property type="entry name" value="SWAP"/>
</dbReference>
<feature type="compositionally biased region" description="Low complexity" evidence="7">
    <location>
        <begin position="293"/>
        <end position="326"/>
    </location>
</feature>
<evidence type="ECO:0000256" key="5">
    <source>
        <dbReference type="ARBA" id="ARBA00023163"/>
    </source>
</evidence>
<feature type="region of interest" description="Disordered" evidence="7">
    <location>
        <begin position="113"/>
        <end position="167"/>
    </location>
</feature>
<feature type="region of interest" description="Disordered" evidence="7">
    <location>
        <begin position="179"/>
        <end position="200"/>
    </location>
</feature>
<dbReference type="EMBL" id="CH991550">
    <property type="protein sequence ID" value="EDQ89452.1"/>
    <property type="molecule type" value="Genomic_DNA"/>
</dbReference>
<keyword evidence="4" id="KW-0805">Transcription regulation</keyword>
<evidence type="ECO:0000256" key="3">
    <source>
        <dbReference type="ARBA" id="ARBA00022884"/>
    </source>
</evidence>
<protein>
    <recommendedName>
        <fullName evidence="8">SURP motif domain-containing protein</fullName>
    </recommendedName>
</protein>
<evidence type="ECO:0000259" key="8">
    <source>
        <dbReference type="PROSITE" id="PS50128"/>
    </source>
</evidence>
<dbReference type="GO" id="GO:0003723">
    <property type="term" value="F:RNA binding"/>
    <property type="evidence" value="ECO:0007669"/>
    <property type="project" value="UniProtKB-KW"/>
</dbReference>
<dbReference type="Proteomes" id="UP000001357">
    <property type="component" value="Unassembled WGS sequence"/>
</dbReference>
<name>A9UYF2_MONBE</name>
<keyword evidence="6" id="KW-0508">mRNA splicing</keyword>
<feature type="compositionally biased region" description="Polar residues" evidence="7">
    <location>
        <begin position="179"/>
        <end position="192"/>
    </location>
</feature>
<evidence type="ECO:0000313" key="9">
    <source>
        <dbReference type="EMBL" id="EDQ89452.1"/>
    </source>
</evidence>
<feature type="compositionally biased region" description="Polar residues" evidence="7">
    <location>
        <begin position="128"/>
        <end position="146"/>
    </location>
</feature>
<dbReference type="PROSITE" id="PS50128">
    <property type="entry name" value="SURP"/>
    <property type="match status" value="1"/>
</dbReference>
<keyword evidence="2" id="KW-0677">Repeat</keyword>
<dbReference type="GeneID" id="5890984"/>
<proteinExistence type="predicted"/>
<dbReference type="PANTHER" id="PTHR13161:SF15">
    <property type="entry name" value="SPLICING FACTOR, SUPPRESSOR OF WHITE-APRICOT HOMOLOG"/>
    <property type="match status" value="1"/>
</dbReference>
<dbReference type="RefSeq" id="XP_001745481.1">
    <property type="nucleotide sequence ID" value="XM_001745429.1"/>
</dbReference>
<sequence>MMVPRTSGHGPASTGGEEDELLVFGYGSTLFEATPRVVQSINEGHSLIGWLDRDDVTLDRYDARLLVDDYQVIRKQKRPNSCDSRLLCFISNTTQTDAQRKASPNQRLAFMIAEQPTLHKRHHDTNRDASGNARNRSQGVRGQSRQTRIDLQGRPSTRPQAGNGVGAAIAPPEQLRQADANTASLAKDSSTPAEEPSKVEDLDLAAPPEDLALPECVAHLAAPARPHTQRQLEVIERTTKFLLNNPPQMEIVMRSKQSRNPWMQFLNMKHRLYNFYVTLKLHLKDAPEETKETTTTTPASGETTAAAAAEVKPATASTDASRSNPPSKRPRRWDQRPDSA</sequence>
<evidence type="ECO:0000256" key="2">
    <source>
        <dbReference type="ARBA" id="ARBA00022737"/>
    </source>
</evidence>
<dbReference type="Pfam" id="PF01805">
    <property type="entry name" value="Surp"/>
    <property type="match status" value="1"/>
</dbReference>
<dbReference type="Gene3D" id="1.10.10.790">
    <property type="entry name" value="Surp module"/>
    <property type="match status" value="1"/>
</dbReference>
<dbReference type="SUPFAM" id="SSF109905">
    <property type="entry name" value="Surp module (SWAP domain)"/>
    <property type="match status" value="1"/>
</dbReference>
<dbReference type="STRING" id="81824.A9UYF2"/>
<evidence type="ECO:0000256" key="1">
    <source>
        <dbReference type="ARBA" id="ARBA00022664"/>
    </source>
</evidence>
<organism evidence="9 10">
    <name type="scientific">Monosiga brevicollis</name>
    <name type="common">Choanoflagellate</name>
    <dbReference type="NCBI Taxonomy" id="81824"/>
    <lineage>
        <taxon>Eukaryota</taxon>
        <taxon>Choanoflagellata</taxon>
        <taxon>Craspedida</taxon>
        <taxon>Salpingoecidae</taxon>
        <taxon>Monosiga</taxon>
    </lineage>
</organism>
<feature type="region of interest" description="Disordered" evidence="7">
    <location>
        <begin position="286"/>
        <end position="340"/>
    </location>
</feature>
<dbReference type="InterPro" id="IPR000061">
    <property type="entry name" value="Surp"/>
</dbReference>
<evidence type="ECO:0000313" key="10">
    <source>
        <dbReference type="Proteomes" id="UP000001357"/>
    </source>
</evidence>
<evidence type="ECO:0000256" key="6">
    <source>
        <dbReference type="ARBA" id="ARBA00023187"/>
    </source>
</evidence>
<evidence type="ECO:0000256" key="7">
    <source>
        <dbReference type="SAM" id="MobiDB-lite"/>
    </source>
</evidence>
<dbReference type="InterPro" id="IPR019147">
    <property type="entry name" value="SWAP_N_domain"/>
</dbReference>
<dbReference type="PANTHER" id="PTHR13161">
    <property type="entry name" value="SPLICING FACTOR SUPPRESSOR OF WHITE APRICOT"/>
    <property type="match status" value="1"/>
</dbReference>
<keyword evidence="1" id="KW-0507">mRNA processing</keyword>
<keyword evidence="10" id="KW-1185">Reference proteome</keyword>
<keyword evidence="5" id="KW-0804">Transcription</keyword>
<dbReference type="Pfam" id="PF09750">
    <property type="entry name" value="DRY_EERY"/>
    <property type="match status" value="1"/>
</dbReference>